<dbReference type="InterPro" id="IPR011006">
    <property type="entry name" value="CheY-like_superfamily"/>
</dbReference>
<dbReference type="Proteomes" id="UP000293142">
    <property type="component" value="Unassembled WGS sequence"/>
</dbReference>
<evidence type="ECO:0000259" key="7">
    <source>
        <dbReference type="PROSITE" id="PS50110"/>
    </source>
</evidence>
<dbReference type="EC" id="2.7.13.3" evidence="2"/>
<dbReference type="Pfam" id="PF00072">
    <property type="entry name" value="Response_reg"/>
    <property type="match status" value="1"/>
</dbReference>
<keyword evidence="4" id="KW-0418">Kinase</keyword>
<dbReference type="Gene3D" id="1.20.5.1930">
    <property type="match status" value="1"/>
</dbReference>
<evidence type="ECO:0000256" key="6">
    <source>
        <dbReference type="PROSITE-ProRule" id="PRU00169"/>
    </source>
</evidence>
<keyword evidence="9" id="KW-1185">Reference proteome</keyword>
<dbReference type="InterPro" id="IPR011712">
    <property type="entry name" value="Sig_transdc_His_kin_sub3_dim/P"/>
</dbReference>
<dbReference type="Gene3D" id="3.40.50.2300">
    <property type="match status" value="1"/>
</dbReference>
<protein>
    <recommendedName>
        <fullName evidence="2">histidine kinase</fullName>
        <ecNumber evidence="2">2.7.13.3</ecNumber>
    </recommendedName>
</protein>
<dbReference type="Gene3D" id="3.30.565.10">
    <property type="entry name" value="Histidine kinase-like ATPase, C-terminal domain"/>
    <property type="match status" value="1"/>
</dbReference>
<keyword evidence="6" id="KW-0597">Phosphoprotein</keyword>
<comment type="caution">
    <text evidence="8">The sequence shown here is derived from an EMBL/GenBank/DDBJ whole genome shotgun (WGS) entry which is preliminary data.</text>
</comment>
<dbReference type="PANTHER" id="PTHR24421">
    <property type="entry name" value="NITRATE/NITRITE SENSOR PROTEIN NARX-RELATED"/>
    <property type="match status" value="1"/>
</dbReference>
<evidence type="ECO:0000256" key="4">
    <source>
        <dbReference type="ARBA" id="ARBA00022777"/>
    </source>
</evidence>
<evidence type="ECO:0000256" key="2">
    <source>
        <dbReference type="ARBA" id="ARBA00012438"/>
    </source>
</evidence>
<dbReference type="InterPro" id="IPR050482">
    <property type="entry name" value="Sensor_HK_TwoCompSys"/>
</dbReference>
<keyword evidence="5" id="KW-0902">Two-component regulatory system</keyword>
<sequence>MFSMLLVDDHKHLVESMAQTIPWDQFEIIHVYTAYSSEQALDIMTAHEVHILVTDIRMPGISGLELIQQARELAPGINCILLTGYAQFEYANQAIKLQAIDYLVKPVRDEELIRSVRGITEKLKLRLQEQAELQRLQETLDRQVPQLRADLLAAKADAELFVLEERERIAEDIHDIVGHTLTTTLVQMEAARLLLARNEQEGMQRLEKSQQLVRKSLSDIREAVSLLKHPEQTLDLQCELLDIAAEAERIADISIHSELELAAPVTDADCRKVVCHALLEGITNGIRHGGSRIFRMRLNEQKGKLIFSLWNNGTPYRETAPGFGLSTMQERVNRLGGTMRLAACEEPPGTLLELHIPL</sequence>
<dbReference type="RefSeq" id="WP_131014714.1">
    <property type="nucleotide sequence ID" value="NZ_SIRE01000012.1"/>
</dbReference>
<dbReference type="SUPFAM" id="SSF55874">
    <property type="entry name" value="ATPase domain of HSP90 chaperone/DNA topoisomerase II/histidine kinase"/>
    <property type="match status" value="1"/>
</dbReference>
<dbReference type="AlphaFoldDB" id="A0A4V2J420"/>
<dbReference type="OrthoDB" id="9781904at2"/>
<dbReference type="PROSITE" id="PS50110">
    <property type="entry name" value="RESPONSE_REGULATORY"/>
    <property type="match status" value="1"/>
</dbReference>
<comment type="catalytic activity">
    <reaction evidence="1">
        <text>ATP + protein L-histidine = ADP + protein N-phospho-L-histidine.</text>
        <dbReference type="EC" id="2.7.13.3"/>
    </reaction>
</comment>
<gene>
    <name evidence="8" type="ORF">EYB31_17750</name>
</gene>
<feature type="modified residue" description="4-aspartylphosphate" evidence="6">
    <location>
        <position position="55"/>
    </location>
</feature>
<evidence type="ECO:0000256" key="1">
    <source>
        <dbReference type="ARBA" id="ARBA00000085"/>
    </source>
</evidence>
<evidence type="ECO:0000313" key="8">
    <source>
        <dbReference type="EMBL" id="TBL77323.1"/>
    </source>
</evidence>
<evidence type="ECO:0000256" key="5">
    <source>
        <dbReference type="ARBA" id="ARBA00023012"/>
    </source>
</evidence>
<evidence type="ECO:0000256" key="3">
    <source>
        <dbReference type="ARBA" id="ARBA00022679"/>
    </source>
</evidence>
<evidence type="ECO:0000313" key="9">
    <source>
        <dbReference type="Proteomes" id="UP000293142"/>
    </source>
</evidence>
<dbReference type="InterPro" id="IPR001789">
    <property type="entry name" value="Sig_transdc_resp-reg_receiver"/>
</dbReference>
<dbReference type="InterPro" id="IPR036890">
    <property type="entry name" value="HATPase_C_sf"/>
</dbReference>
<dbReference type="GO" id="GO:0046983">
    <property type="term" value="F:protein dimerization activity"/>
    <property type="evidence" value="ECO:0007669"/>
    <property type="project" value="InterPro"/>
</dbReference>
<name>A0A4V2J420_9BACL</name>
<reference evidence="8 9" key="1">
    <citation type="submission" date="2019-02" db="EMBL/GenBank/DDBJ databases">
        <title>Paenibacillus sp. nov., isolated from surface-sterilized tissue of Thalictrum simplex L.</title>
        <authorList>
            <person name="Tuo L."/>
        </authorList>
    </citation>
    <scope>NUCLEOTIDE SEQUENCE [LARGE SCALE GENOMIC DNA]</scope>
    <source>
        <strain evidence="8 9">N2SHLJ1</strain>
    </source>
</reference>
<feature type="domain" description="Response regulatory" evidence="7">
    <location>
        <begin position="3"/>
        <end position="120"/>
    </location>
</feature>
<dbReference type="GO" id="GO:0016020">
    <property type="term" value="C:membrane"/>
    <property type="evidence" value="ECO:0007669"/>
    <property type="project" value="InterPro"/>
</dbReference>
<keyword evidence="3" id="KW-0808">Transferase</keyword>
<dbReference type="Pfam" id="PF07730">
    <property type="entry name" value="HisKA_3"/>
    <property type="match status" value="1"/>
</dbReference>
<dbReference type="GO" id="GO:0000155">
    <property type="term" value="F:phosphorelay sensor kinase activity"/>
    <property type="evidence" value="ECO:0007669"/>
    <property type="project" value="InterPro"/>
</dbReference>
<proteinExistence type="predicted"/>
<dbReference type="EMBL" id="SIRE01000012">
    <property type="protein sequence ID" value="TBL77323.1"/>
    <property type="molecule type" value="Genomic_DNA"/>
</dbReference>
<dbReference type="CDD" id="cd17536">
    <property type="entry name" value="REC_YesN-like"/>
    <property type="match status" value="1"/>
</dbReference>
<accession>A0A4V2J420</accession>
<dbReference type="SMART" id="SM00448">
    <property type="entry name" value="REC"/>
    <property type="match status" value="1"/>
</dbReference>
<organism evidence="8 9">
    <name type="scientific">Paenibacillus thalictri</name>
    <dbReference type="NCBI Taxonomy" id="2527873"/>
    <lineage>
        <taxon>Bacteria</taxon>
        <taxon>Bacillati</taxon>
        <taxon>Bacillota</taxon>
        <taxon>Bacilli</taxon>
        <taxon>Bacillales</taxon>
        <taxon>Paenibacillaceae</taxon>
        <taxon>Paenibacillus</taxon>
    </lineage>
</organism>
<dbReference type="SUPFAM" id="SSF52172">
    <property type="entry name" value="CheY-like"/>
    <property type="match status" value="1"/>
</dbReference>